<evidence type="ECO:0000313" key="4">
    <source>
        <dbReference type="Proteomes" id="UP001501581"/>
    </source>
</evidence>
<keyword evidence="1 2" id="KW-0732">Signal</keyword>
<dbReference type="Proteomes" id="UP001501581">
    <property type="component" value="Unassembled WGS sequence"/>
</dbReference>
<name>A0ABN1TZX9_9ACTN</name>
<dbReference type="Gene3D" id="2.130.10.130">
    <property type="entry name" value="Integrin alpha, N-terminal"/>
    <property type="match status" value="2"/>
</dbReference>
<reference evidence="3 4" key="1">
    <citation type="journal article" date="2019" name="Int. J. Syst. Evol. Microbiol.">
        <title>The Global Catalogue of Microorganisms (GCM) 10K type strain sequencing project: providing services to taxonomists for standard genome sequencing and annotation.</title>
        <authorList>
            <consortium name="The Broad Institute Genomics Platform"/>
            <consortium name="The Broad Institute Genome Sequencing Center for Infectious Disease"/>
            <person name="Wu L."/>
            <person name="Ma J."/>
        </authorList>
    </citation>
    <scope>NUCLEOTIDE SEQUENCE [LARGE SCALE GENOMIC DNA]</scope>
    <source>
        <strain evidence="3 4">JCM 13008</strain>
    </source>
</reference>
<feature type="chain" id="PRO_5045861874" description="VCBS repeat-containing protein" evidence="2">
    <location>
        <begin position="30"/>
        <end position="706"/>
    </location>
</feature>
<gene>
    <name evidence="3" type="ORF">GCM10009668_29770</name>
</gene>
<comment type="caution">
    <text evidence="3">The sequence shown here is derived from an EMBL/GenBank/DDBJ whole genome shotgun (WGS) entry which is preliminary data.</text>
</comment>
<sequence>MGGPVNQNPSIRRVLAAGLVVLLPGSALAAHASSGGGSPADPETAPVFGRIDVDNQVQGAAFTTVGSVFPGETNIITVGYGALYQGGPAGGGTVQVYRVGADLHEWSRVEVVRPGDDIIFPNQVTAHDVDGDGDTDLIVPSGYFFDTNPLAVGGAKNRGAITWWENQGLDATGKPRPFVRHDVITEQPWSYHSAVVADLDDDGIDDILTTGEQGRAAPDLTDDSVQMQLFRGLGGGEFAAPIALADVGGSIPVPYDIDGDGDLDIASSQYFDVGSGADATPATFLWLENVGDGVAGLSAADFETHTIATRLTTPAGRGVGPGFQIRAIEDFRGDGEVAWVGTNHTNRCTMSALPAEEVFELVPGADPRQQWEVRTLSHPATPSAVECPAEYTGSTPIYPGDEIRSRIGYGQAAPGVFGYGDLDGDGDTDLAVSGDGDRRLFWIEQQGDGETLLHTLTAPGEEFGQSGGGHVADFDGDGVAEVVFSSFDKNTVAIWQRGTAASPYLAPTRMTAAPATVRAAAGASRQVQVTLTATDAGATRSVQAGFRARRTKALRSLGTLTLTRSAAGVYRGTVRVPVTESGQVELSFAQGSLTEVTGERAARATVALTATTVVTGFTKRTTTRRAKVTLGARVSPGVRRSVKVQQQRCGKRACSWRTVRTVRTGSAGKVAVKVAVPRGASKWRLVVAGDVSGTAATSRTKKVIRR</sequence>
<evidence type="ECO:0008006" key="5">
    <source>
        <dbReference type="Google" id="ProtNLM"/>
    </source>
</evidence>
<dbReference type="EMBL" id="BAAALG010000011">
    <property type="protein sequence ID" value="GAA1107756.1"/>
    <property type="molecule type" value="Genomic_DNA"/>
</dbReference>
<evidence type="ECO:0000256" key="2">
    <source>
        <dbReference type="SAM" id="SignalP"/>
    </source>
</evidence>
<dbReference type="SUPFAM" id="SSF69318">
    <property type="entry name" value="Integrin alpha N-terminal domain"/>
    <property type="match status" value="1"/>
</dbReference>
<dbReference type="PANTHER" id="PTHR44103:SF1">
    <property type="entry name" value="PROPROTEIN CONVERTASE P"/>
    <property type="match status" value="1"/>
</dbReference>
<organism evidence="3 4">
    <name type="scientific">Nocardioides dubius</name>
    <dbReference type="NCBI Taxonomy" id="317019"/>
    <lineage>
        <taxon>Bacteria</taxon>
        <taxon>Bacillati</taxon>
        <taxon>Actinomycetota</taxon>
        <taxon>Actinomycetes</taxon>
        <taxon>Propionibacteriales</taxon>
        <taxon>Nocardioidaceae</taxon>
        <taxon>Nocardioides</taxon>
    </lineage>
</organism>
<proteinExistence type="predicted"/>
<dbReference type="Pfam" id="PF13517">
    <property type="entry name" value="FG-GAP_3"/>
    <property type="match status" value="1"/>
</dbReference>
<dbReference type="InterPro" id="IPR013517">
    <property type="entry name" value="FG-GAP"/>
</dbReference>
<accession>A0ABN1TZX9</accession>
<protein>
    <recommendedName>
        <fullName evidence="5">VCBS repeat-containing protein</fullName>
    </recommendedName>
</protein>
<evidence type="ECO:0000313" key="3">
    <source>
        <dbReference type="EMBL" id="GAA1107756.1"/>
    </source>
</evidence>
<dbReference type="InterPro" id="IPR028994">
    <property type="entry name" value="Integrin_alpha_N"/>
</dbReference>
<feature type="signal peptide" evidence="2">
    <location>
        <begin position="1"/>
        <end position="29"/>
    </location>
</feature>
<evidence type="ECO:0000256" key="1">
    <source>
        <dbReference type="ARBA" id="ARBA00022729"/>
    </source>
</evidence>
<dbReference type="PANTHER" id="PTHR44103">
    <property type="entry name" value="PROPROTEIN CONVERTASE P"/>
    <property type="match status" value="1"/>
</dbReference>
<keyword evidence="4" id="KW-1185">Reference proteome</keyword>